<evidence type="ECO:0000313" key="8">
    <source>
        <dbReference type="Proteomes" id="UP000293398"/>
    </source>
</evidence>
<organism evidence="7 8">
    <name type="scientific">Advenella incenata</name>
    <dbReference type="NCBI Taxonomy" id="267800"/>
    <lineage>
        <taxon>Bacteria</taxon>
        <taxon>Pseudomonadati</taxon>
        <taxon>Pseudomonadota</taxon>
        <taxon>Betaproteobacteria</taxon>
        <taxon>Burkholderiales</taxon>
        <taxon>Alcaligenaceae</taxon>
    </lineage>
</organism>
<dbReference type="PROSITE" id="PS51352">
    <property type="entry name" value="THIOREDOXIN_2"/>
    <property type="match status" value="1"/>
</dbReference>
<keyword evidence="5" id="KW-0732">Signal</keyword>
<comment type="caution">
    <text evidence="7">The sequence shown here is derived from an EMBL/GenBank/DDBJ whole genome shotgun (WGS) entry which is preliminary data.</text>
</comment>
<dbReference type="OrthoDB" id="9790194at2"/>
<dbReference type="InterPro" id="IPR003782">
    <property type="entry name" value="SCO1/SenC"/>
</dbReference>
<dbReference type="InterPro" id="IPR036249">
    <property type="entry name" value="Thioredoxin-like_sf"/>
</dbReference>
<evidence type="ECO:0000259" key="6">
    <source>
        <dbReference type="PROSITE" id="PS51352"/>
    </source>
</evidence>
<dbReference type="GO" id="GO:0046872">
    <property type="term" value="F:metal ion binding"/>
    <property type="evidence" value="ECO:0007669"/>
    <property type="project" value="UniProtKB-KW"/>
</dbReference>
<feature type="domain" description="Thioredoxin" evidence="6">
    <location>
        <begin position="35"/>
        <end position="216"/>
    </location>
</feature>
<dbReference type="RefSeq" id="WP_130303275.1">
    <property type="nucleotide sequence ID" value="NZ_SHKO01000001.1"/>
</dbReference>
<evidence type="ECO:0000256" key="2">
    <source>
        <dbReference type="ARBA" id="ARBA00023008"/>
    </source>
</evidence>
<gene>
    <name evidence="7" type="ORF">EV681_0617</name>
</gene>
<dbReference type="PANTHER" id="PTHR12151">
    <property type="entry name" value="ELECTRON TRANSPORT PROTIN SCO1/SENC FAMILY MEMBER"/>
    <property type="match status" value="1"/>
</dbReference>
<evidence type="ECO:0000256" key="1">
    <source>
        <dbReference type="ARBA" id="ARBA00010996"/>
    </source>
</evidence>
<dbReference type="EMBL" id="SHKO01000001">
    <property type="protein sequence ID" value="RZT98838.1"/>
    <property type="molecule type" value="Genomic_DNA"/>
</dbReference>
<dbReference type="Proteomes" id="UP000293398">
    <property type="component" value="Unassembled WGS sequence"/>
</dbReference>
<keyword evidence="4" id="KW-1015">Disulfide bond</keyword>
<feature type="binding site" evidence="3">
    <location>
        <position position="182"/>
    </location>
    <ligand>
        <name>Cu cation</name>
        <dbReference type="ChEBI" id="CHEBI:23378"/>
    </ligand>
</feature>
<dbReference type="FunFam" id="3.40.30.10:FF:000013">
    <property type="entry name" value="Blast:Protein SCO1 homolog, mitochondrial"/>
    <property type="match status" value="1"/>
</dbReference>
<keyword evidence="8" id="KW-1185">Reference proteome</keyword>
<dbReference type="Pfam" id="PF02630">
    <property type="entry name" value="SCO1-SenC"/>
    <property type="match status" value="1"/>
</dbReference>
<dbReference type="Gene3D" id="3.40.30.10">
    <property type="entry name" value="Glutaredoxin"/>
    <property type="match status" value="1"/>
</dbReference>
<proteinExistence type="inferred from homology"/>
<keyword evidence="2 3" id="KW-0186">Copper</keyword>
<protein>
    <submittedName>
        <fullName evidence="7">Protein SCO1/2</fullName>
    </submittedName>
</protein>
<comment type="similarity">
    <text evidence="1">Belongs to the SCO1/2 family.</text>
</comment>
<keyword evidence="3" id="KW-0479">Metal-binding</keyword>
<sequence length="216" mass="22945">MMSSMRLRIAARAALALTLAVVLSACDNNGGAGTTNSGASAGAASALSGVTGTDITGTGFGKNVKLLDHNGKQINLLDAYRGKVLVVFFGFTQCPDVCPTTMAELAQVKEKLEPQARDLVQVVMISVDPQRDTPQVLKQYVAAFDPSFMGLTGSDDQIAKAASSFKAYYKKVDSGKSYMMEHSSGLYVIDTKGESRLLFKPNTPPEDIAADLQKLL</sequence>
<dbReference type="SUPFAM" id="SSF52833">
    <property type="entry name" value="Thioredoxin-like"/>
    <property type="match status" value="1"/>
</dbReference>
<accession>A0A4Q7VRI0</accession>
<feature type="chain" id="PRO_5020971679" evidence="5">
    <location>
        <begin position="26"/>
        <end position="216"/>
    </location>
</feature>
<evidence type="ECO:0000313" key="7">
    <source>
        <dbReference type="EMBL" id="RZT98838.1"/>
    </source>
</evidence>
<reference evidence="7 8" key="1">
    <citation type="submission" date="2019-02" db="EMBL/GenBank/DDBJ databases">
        <title>Genomic Encyclopedia of Type Strains, Phase IV (KMG-IV): sequencing the most valuable type-strain genomes for metagenomic binning, comparative biology and taxonomic classification.</title>
        <authorList>
            <person name="Goeker M."/>
        </authorList>
    </citation>
    <scope>NUCLEOTIDE SEQUENCE [LARGE SCALE GENOMIC DNA]</scope>
    <source>
        <strain evidence="7 8">DSM 23814</strain>
    </source>
</reference>
<evidence type="ECO:0000256" key="4">
    <source>
        <dbReference type="PIRSR" id="PIRSR603782-2"/>
    </source>
</evidence>
<dbReference type="CDD" id="cd02968">
    <property type="entry name" value="SCO"/>
    <property type="match status" value="1"/>
</dbReference>
<evidence type="ECO:0000256" key="5">
    <source>
        <dbReference type="SAM" id="SignalP"/>
    </source>
</evidence>
<evidence type="ECO:0000256" key="3">
    <source>
        <dbReference type="PIRSR" id="PIRSR603782-1"/>
    </source>
</evidence>
<feature type="disulfide bond" description="Redox-active" evidence="4">
    <location>
        <begin position="94"/>
        <end position="98"/>
    </location>
</feature>
<dbReference type="AlphaFoldDB" id="A0A4Q7VRI0"/>
<feature type="signal peptide" evidence="5">
    <location>
        <begin position="1"/>
        <end position="25"/>
    </location>
</feature>
<feature type="binding site" evidence="3">
    <location>
        <position position="94"/>
    </location>
    <ligand>
        <name>Cu cation</name>
        <dbReference type="ChEBI" id="CHEBI:23378"/>
    </ligand>
</feature>
<feature type="binding site" evidence="3">
    <location>
        <position position="98"/>
    </location>
    <ligand>
        <name>Cu cation</name>
        <dbReference type="ChEBI" id="CHEBI:23378"/>
    </ligand>
</feature>
<name>A0A4Q7VRI0_9BURK</name>
<dbReference type="PANTHER" id="PTHR12151:SF25">
    <property type="entry name" value="LINALOOL DEHYDRATASE_ISOMERASE DOMAIN-CONTAINING PROTEIN"/>
    <property type="match status" value="1"/>
</dbReference>
<dbReference type="PROSITE" id="PS51257">
    <property type="entry name" value="PROKAR_LIPOPROTEIN"/>
    <property type="match status" value="1"/>
</dbReference>
<dbReference type="InterPro" id="IPR013766">
    <property type="entry name" value="Thioredoxin_domain"/>
</dbReference>